<feature type="transmembrane region" description="Helical" evidence="6">
    <location>
        <begin position="208"/>
        <end position="228"/>
    </location>
</feature>
<evidence type="ECO:0000256" key="2">
    <source>
        <dbReference type="ARBA" id="ARBA00022692"/>
    </source>
</evidence>
<evidence type="ECO:0000313" key="9">
    <source>
        <dbReference type="Proteomes" id="UP000308133"/>
    </source>
</evidence>
<evidence type="ECO:0000313" key="8">
    <source>
        <dbReference type="EMBL" id="TKX18304.1"/>
    </source>
</evidence>
<sequence>MDADGPEVTHDYVIQQVRPDLYFAVCSVVLFFACLTVGLRYYVRIHLLRAFRLDDWCLAGALFMFTVNIALLITFAALSLPQNFEAYEDTQDLVRQFQSWVYALDQILVKVTLATFFCHVMPSCSWQLRTVTCSTIVFSLYTLTFSFVNLFQCGNPLSESEACIPYDVPRKLTYAAAVFNAIMDWLLVTLPITVVYKTFISRRAKFSVMLVMALGVSGSVVSVVRIVALRRADFEDFYTEHQTIRHYYFLNILENCIGIIAVSLAALRPLVKKVFGDSYARQTTRQLPTLETAHITKKDMPTGDAAMKDHASLVVGHKMEINL</sequence>
<proteinExistence type="inferred from homology"/>
<keyword evidence="3 6" id="KW-1133">Transmembrane helix</keyword>
<evidence type="ECO:0000256" key="6">
    <source>
        <dbReference type="SAM" id="Phobius"/>
    </source>
</evidence>
<dbReference type="Proteomes" id="UP000308133">
    <property type="component" value="Unassembled WGS sequence"/>
</dbReference>
<dbReference type="GO" id="GO:0016020">
    <property type="term" value="C:membrane"/>
    <property type="evidence" value="ECO:0007669"/>
    <property type="project" value="UniProtKB-SubCell"/>
</dbReference>
<dbReference type="EMBL" id="PTQR01000129">
    <property type="protein sequence ID" value="TKX18304.1"/>
    <property type="molecule type" value="Genomic_DNA"/>
</dbReference>
<feature type="transmembrane region" description="Helical" evidence="6">
    <location>
        <begin position="55"/>
        <end position="80"/>
    </location>
</feature>
<comment type="similarity">
    <text evidence="5">Belongs to the SAT4 family.</text>
</comment>
<dbReference type="PANTHER" id="PTHR33048:SF47">
    <property type="entry name" value="INTEGRAL MEMBRANE PROTEIN-RELATED"/>
    <property type="match status" value="1"/>
</dbReference>
<accession>A0A4U7AS02</accession>
<dbReference type="PANTHER" id="PTHR33048">
    <property type="entry name" value="PTH11-LIKE INTEGRAL MEMBRANE PROTEIN (AFU_ORTHOLOGUE AFUA_5G11245)"/>
    <property type="match status" value="1"/>
</dbReference>
<evidence type="ECO:0000256" key="3">
    <source>
        <dbReference type="ARBA" id="ARBA00022989"/>
    </source>
</evidence>
<evidence type="ECO:0000256" key="1">
    <source>
        <dbReference type="ARBA" id="ARBA00004141"/>
    </source>
</evidence>
<keyword evidence="4 6" id="KW-0472">Membrane</keyword>
<reference evidence="8 9" key="1">
    <citation type="submission" date="2018-02" db="EMBL/GenBank/DDBJ databases">
        <title>Draft genome sequences of Elsinoe sp., causing black scab on jojoba.</title>
        <authorList>
            <person name="Stodart B."/>
            <person name="Jeffress S."/>
            <person name="Ash G."/>
            <person name="Arun Chinnappa K."/>
        </authorList>
    </citation>
    <scope>NUCLEOTIDE SEQUENCE [LARGE SCALE GENOMIC DNA]</scope>
    <source>
        <strain evidence="8 9">Hillstone_2</strain>
    </source>
</reference>
<dbReference type="AlphaFoldDB" id="A0A4U7AS02"/>
<dbReference type="InterPro" id="IPR052337">
    <property type="entry name" value="SAT4-like"/>
</dbReference>
<evidence type="ECO:0000256" key="5">
    <source>
        <dbReference type="ARBA" id="ARBA00038359"/>
    </source>
</evidence>
<evidence type="ECO:0000259" key="7">
    <source>
        <dbReference type="Pfam" id="PF20684"/>
    </source>
</evidence>
<feature type="domain" description="Rhodopsin" evidence="7">
    <location>
        <begin position="39"/>
        <end position="273"/>
    </location>
</feature>
<feature type="transmembrane region" description="Helical" evidence="6">
    <location>
        <begin position="172"/>
        <end position="196"/>
    </location>
</feature>
<dbReference type="Pfam" id="PF20684">
    <property type="entry name" value="Fung_rhodopsin"/>
    <property type="match status" value="1"/>
</dbReference>
<organism evidence="8 9">
    <name type="scientific">Elsinoe australis</name>
    <dbReference type="NCBI Taxonomy" id="40998"/>
    <lineage>
        <taxon>Eukaryota</taxon>
        <taxon>Fungi</taxon>
        <taxon>Dikarya</taxon>
        <taxon>Ascomycota</taxon>
        <taxon>Pezizomycotina</taxon>
        <taxon>Dothideomycetes</taxon>
        <taxon>Dothideomycetidae</taxon>
        <taxon>Myriangiales</taxon>
        <taxon>Elsinoaceae</taxon>
        <taxon>Elsinoe</taxon>
    </lineage>
</organism>
<gene>
    <name evidence="8" type="ORF">C1H76_9572</name>
</gene>
<evidence type="ECO:0000256" key="4">
    <source>
        <dbReference type="ARBA" id="ARBA00023136"/>
    </source>
</evidence>
<feature type="transmembrane region" description="Helical" evidence="6">
    <location>
        <begin position="130"/>
        <end position="152"/>
    </location>
</feature>
<feature type="transmembrane region" description="Helical" evidence="6">
    <location>
        <begin position="21"/>
        <end position="43"/>
    </location>
</feature>
<comment type="caution">
    <text evidence="8">The sequence shown here is derived from an EMBL/GenBank/DDBJ whole genome shotgun (WGS) entry which is preliminary data.</text>
</comment>
<keyword evidence="2 6" id="KW-0812">Transmembrane</keyword>
<protein>
    <recommendedName>
        <fullName evidence="7">Rhodopsin domain-containing protein</fullName>
    </recommendedName>
</protein>
<name>A0A4U7AS02_9PEZI</name>
<comment type="subcellular location">
    <subcellularLocation>
        <location evidence="1">Membrane</location>
        <topology evidence="1">Multi-pass membrane protein</topology>
    </subcellularLocation>
</comment>
<feature type="transmembrane region" description="Helical" evidence="6">
    <location>
        <begin position="248"/>
        <end position="267"/>
    </location>
</feature>
<dbReference type="InterPro" id="IPR049326">
    <property type="entry name" value="Rhodopsin_dom_fungi"/>
</dbReference>